<dbReference type="InterPro" id="IPR056596">
    <property type="entry name" value="FLAD1_M"/>
</dbReference>
<dbReference type="Proteomes" id="UP000183080">
    <property type="component" value="Unassembled WGS sequence"/>
</dbReference>
<proteinExistence type="predicted"/>
<dbReference type="PANTHER" id="PTHR13939:SF0">
    <property type="entry name" value="NMN AMIDOHYDROLASE-LIKE PROTEIN YFAY"/>
    <property type="match status" value="1"/>
</dbReference>
<dbReference type="Pfam" id="PF00994">
    <property type="entry name" value="MoCF_biosynth"/>
    <property type="match status" value="1"/>
</dbReference>
<dbReference type="InterPro" id="IPR050101">
    <property type="entry name" value="CinA"/>
</dbReference>
<dbReference type="PANTHER" id="PTHR13939">
    <property type="entry name" value="NICOTINAMIDE-NUCLEOTIDE AMIDOHYDROLASE PNCC"/>
    <property type="match status" value="1"/>
</dbReference>
<evidence type="ECO:0000313" key="3">
    <source>
        <dbReference type="Proteomes" id="UP000183080"/>
    </source>
</evidence>
<dbReference type="SMART" id="SM00852">
    <property type="entry name" value="MoCF_biosynth"/>
    <property type="match status" value="1"/>
</dbReference>
<feature type="domain" description="MoaB/Mog" evidence="1">
    <location>
        <begin position="9"/>
        <end position="169"/>
    </location>
</feature>
<dbReference type="Pfam" id="PF24102">
    <property type="entry name" value="FLAD1_M"/>
    <property type="match status" value="1"/>
</dbReference>
<dbReference type="AlphaFoldDB" id="A0A1J5TJR8"/>
<evidence type="ECO:0000313" key="2">
    <source>
        <dbReference type="EMBL" id="OIR21202.1"/>
    </source>
</evidence>
<dbReference type="EMBL" id="MIZA01000001">
    <property type="protein sequence ID" value="OIR21202.1"/>
    <property type="molecule type" value="Genomic_DNA"/>
</dbReference>
<gene>
    <name evidence="2" type="ORF">BD935_00255</name>
</gene>
<accession>A0A1J5TJR8</accession>
<evidence type="ECO:0000259" key="1">
    <source>
        <dbReference type="SMART" id="SM00852"/>
    </source>
</evidence>
<comment type="caution">
    <text evidence="2">The sequence shown here is derived from an EMBL/GenBank/DDBJ whole genome shotgun (WGS) entry which is preliminary data.</text>
</comment>
<dbReference type="SUPFAM" id="SSF53218">
    <property type="entry name" value="Molybdenum cofactor biosynthesis proteins"/>
    <property type="match status" value="1"/>
</dbReference>
<protein>
    <recommendedName>
        <fullName evidence="1">MoaB/Mog domain-containing protein</fullName>
    </recommendedName>
</protein>
<reference evidence="2 3" key="1">
    <citation type="submission" date="2016-08" db="EMBL/GenBank/DDBJ databases">
        <title>New Insights into Marine Group III Euryarchaeota, from dark to light.</title>
        <authorList>
            <person name="Haro-Moreno J.M."/>
            <person name="Rodriguez-Valera F."/>
            <person name="Lopez-Garcia P."/>
            <person name="Moreira D."/>
            <person name="Martin-Cuadrado A.B."/>
        </authorList>
    </citation>
    <scope>NUCLEOTIDE SEQUENCE [LARGE SCALE GENOMIC DNA]</scope>
    <source>
        <strain evidence="2">CG-Epi1</strain>
    </source>
</reference>
<organism evidence="2 3">
    <name type="scientific">Marine Group III euryarchaeote CG-Epi1</name>
    <dbReference type="NCBI Taxonomy" id="1888995"/>
    <lineage>
        <taxon>Archaea</taxon>
        <taxon>Methanobacteriati</taxon>
        <taxon>Thermoplasmatota</taxon>
        <taxon>Thermoplasmata</taxon>
        <taxon>Candidatus Thermoprofundales</taxon>
    </lineage>
</organism>
<dbReference type="Gene3D" id="3.40.980.10">
    <property type="entry name" value="MoaB/Mog-like domain"/>
    <property type="match status" value="1"/>
</dbReference>
<sequence length="241" mass="26388">MGKIVKQASLIIIGDEILSGRTEDKNLAYLAKWLGKLGISLSEVRVVLDDEGAIIGALNSLRKKYDYVFTTGGIGPTHDDITTECVAKAFGVEAKIDDDALEKMKEFLDGKELTEPLLKMLRIPVGGELIYSPVTKAPGYKIGNVFVMAGIPKIMQGMLEGMYDYLEAGDVVNSRSHDIMVGESFFAEELTIIQEQFSNVSVGSYPFSRDGVYGATIVLRSSNDSDLNSCERLVLELISKF</sequence>
<dbReference type="STRING" id="1888995.BD935_00255"/>
<name>A0A1J5TJR8_9ARCH</name>
<dbReference type="InterPro" id="IPR036425">
    <property type="entry name" value="MoaB/Mog-like_dom_sf"/>
</dbReference>
<dbReference type="InterPro" id="IPR001453">
    <property type="entry name" value="MoaB/Mog_dom"/>
</dbReference>
<dbReference type="CDD" id="cd00885">
    <property type="entry name" value="cinA"/>
    <property type="match status" value="1"/>
</dbReference>